<proteinExistence type="inferred from homology"/>
<dbReference type="PRINTS" id="PR00081">
    <property type="entry name" value="GDHRDH"/>
</dbReference>
<dbReference type="Gene3D" id="3.40.50.720">
    <property type="entry name" value="NAD(P)-binding Rossmann-like Domain"/>
    <property type="match status" value="1"/>
</dbReference>
<dbReference type="SUPFAM" id="SSF51735">
    <property type="entry name" value="NAD(P)-binding Rossmann-fold domains"/>
    <property type="match status" value="1"/>
</dbReference>
<organism evidence="4 5">
    <name type="scientific">Hoeflea olei</name>
    <dbReference type="NCBI Taxonomy" id="1480615"/>
    <lineage>
        <taxon>Bacteria</taxon>
        <taxon>Pseudomonadati</taxon>
        <taxon>Pseudomonadota</taxon>
        <taxon>Alphaproteobacteria</taxon>
        <taxon>Hyphomicrobiales</taxon>
        <taxon>Rhizobiaceae</taxon>
        <taxon>Hoeflea</taxon>
    </lineage>
</organism>
<evidence type="ECO:0000313" key="5">
    <source>
        <dbReference type="Proteomes" id="UP000094795"/>
    </source>
</evidence>
<reference evidence="4 5" key="1">
    <citation type="submission" date="2015-12" db="EMBL/GenBank/DDBJ databases">
        <authorList>
            <person name="Shamseldin A."/>
            <person name="Moawad H."/>
            <person name="Abd El-Rahim W.M."/>
            <person name="Sadowsky M.J."/>
        </authorList>
    </citation>
    <scope>NUCLEOTIDE SEQUENCE [LARGE SCALE GENOMIC DNA]</scope>
    <source>
        <strain evidence="4 5">JC234</strain>
    </source>
</reference>
<comment type="caution">
    <text evidence="4">The sequence shown here is derived from an EMBL/GenBank/DDBJ whole genome shotgun (WGS) entry which is preliminary data.</text>
</comment>
<dbReference type="InterPro" id="IPR036291">
    <property type="entry name" value="NAD(P)-bd_dom_sf"/>
</dbReference>
<dbReference type="Gene3D" id="3.40.225.10">
    <property type="entry name" value="Class II aldolase/adducin N-terminal domain"/>
    <property type="match status" value="1"/>
</dbReference>
<protein>
    <submittedName>
        <fullName evidence="4">Short-chain dehydrogenase</fullName>
    </submittedName>
</protein>
<dbReference type="InterPro" id="IPR001303">
    <property type="entry name" value="Aldolase_II/adducin_N"/>
</dbReference>
<dbReference type="AlphaFoldDB" id="A0A1C1YZ03"/>
<keyword evidence="2" id="KW-0560">Oxidoreductase</keyword>
<dbReference type="SUPFAM" id="SSF53639">
    <property type="entry name" value="AraD/HMP-PK domain-like"/>
    <property type="match status" value="1"/>
</dbReference>
<evidence type="ECO:0000313" key="4">
    <source>
        <dbReference type="EMBL" id="OCW58697.1"/>
    </source>
</evidence>
<gene>
    <name evidence="4" type="ORF">AWJ14_00240</name>
</gene>
<comment type="similarity">
    <text evidence="1">Belongs to the short-chain dehydrogenases/reductases (SDR) family.</text>
</comment>
<evidence type="ECO:0000259" key="3">
    <source>
        <dbReference type="SMART" id="SM01007"/>
    </source>
</evidence>
<name>A0A1C1YZ03_9HYPH</name>
<dbReference type="NCBIfam" id="NF006192">
    <property type="entry name" value="PRK08324.1-6"/>
    <property type="match status" value="1"/>
</dbReference>
<dbReference type="Proteomes" id="UP000094795">
    <property type="component" value="Unassembled WGS sequence"/>
</dbReference>
<dbReference type="Pfam" id="PF00596">
    <property type="entry name" value="Aldolase_II"/>
    <property type="match status" value="1"/>
</dbReference>
<dbReference type="GO" id="GO:0016491">
    <property type="term" value="F:oxidoreductase activity"/>
    <property type="evidence" value="ECO:0007669"/>
    <property type="project" value="UniProtKB-KW"/>
</dbReference>
<accession>A0A1C1YZ03</accession>
<dbReference type="PANTHER" id="PTHR43669:SF3">
    <property type="entry name" value="ALCOHOL DEHYDROGENASE, PUTATIVE (AFU_ORTHOLOGUE AFUA_3G03445)-RELATED"/>
    <property type="match status" value="1"/>
</dbReference>
<dbReference type="EMBL" id="LQZT01000004">
    <property type="protein sequence ID" value="OCW58697.1"/>
    <property type="molecule type" value="Genomic_DNA"/>
</dbReference>
<dbReference type="STRING" id="1480615.AWJ14_00240"/>
<keyword evidence="5" id="KW-1185">Reference proteome</keyword>
<dbReference type="OrthoDB" id="9774430at2"/>
<dbReference type="PANTHER" id="PTHR43669">
    <property type="entry name" value="5-KETO-D-GLUCONATE 5-REDUCTASE"/>
    <property type="match status" value="1"/>
</dbReference>
<dbReference type="RefSeq" id="WP_066175712.1">
    <property type="nucleotide sequence ID" value="NZ_LQZT01000004.1"/>
</dbReference>
<dbReference type="SMART" id="SM01007">
    <property type="entry name" value="Aldolase_II"/>
    <property type="match status" value="1"/>
</dbReference>
<evidence type="ECO:0000256" key="2">
    <source>
        <dbReference type="ARBA" id="ARBA00023002"/>
    </source>
</evidence>
<evidence type="ECO:0000256" key="1">
    <source>
        <dbReference type="ARBA" id="ARBA00006484"/>
    </source>
</evidence>
<feature type="domain" description="Class II aldolase/adducin N-terminal" evidence="3">
    <location>
        <begin position="29"/>
        <end position="228"/>
    </location>
</feature>
<dbReference type="Pfam" id="PF00106">
    <property type="entry name" value="adh_short"/>
    <property type="match status" value="1"/>
</dbReference>
<dbReference type="InterPro" id="IPR036409">
    <property type="entry name" value="Aldolase_II/adducin_N_sf"/>
</dbReference>
<sequence length="690" mass="72627">MRQNRWNDKDAQARVEAAGADPADQALALRVYSSRLIGSDPDLVMHGGGNTSVKVERPDLFGNRQKVLHVKGSGWDLDTLEAPGLPGVRLEPLLQTRRLEALSDEDMVNMQRSNLLDSTAPNPSVETLLHAFLPHRFIDHTHATAFLALANLPDAEAAIREIFGDRLAVVPYIMPGFALARKAADVFDANSACEGLVLLKHGHFTFGATAKESYDKVIEHTNMVEEWLASRAGGRTFSATVKRERAPADEGTAESVLPVLRGAVGRLRGAHHGGAAKLLVMDIRGGGTVEDFLGRTDLDELATRGVGSPDHVIRTKGRMLVLHKDDLANGAAGIEAKLDAFAASYRAMFDEQFSRVGGGKIMLEPHPCVAWIEGVGIAGIGKDAAAASAAADIAEQTVEVMTLAEAAGGFHPIGPDDLFDMEYWSLEQAKLSKAADKPFGGRIVAVTGGAGAIGLATAKAFAREGAAVALIDLNPEACAAAAAAIGPNCLAVTADLTEEGAAEAAIAAVVRRFGGLDILVSNAGAAIQGMLLDLDEATLRKSFELNFFSHLAMARAAAKVFAAQGHGGQMLFNVSKQAVNPGKGFGAYGLPKAATFFLLRQLALELGGAGVRVNGVNADRIRSGLLTDDFIKSRAEARGVSASDYMAGNLLKAEVEAHHVAEAFVALARSERTTAHVITVDGGNIEAALR</sequence>
<dbReference type="InterPro" id="IPR002347">
    <property type="entry name" value="SDR_fam"/>
</dbReference>